<keyword evidence="4" id="KW-0256">Endoplasmic reticulum</keyword>
<dbReference type="GeneTree" id="ENSGT00940000169554"/>
<dbReference type="Pfam" id="PF07653">
    <property type="entry name" value="SH3_2"/>
    <property type="match status" value="1"/>
</dbReference>
<dbReference type="PROSITE" id="PS50002">
    <property type="entry name" value="SH3"/>
    <property type="match status" value="1"/>
</dbReference>
<dbReference type="GO" id="GO:0009306">
    <property type="term" value="P:protein secretion"/>
    <property type="evidence" value="ECO:0007669"/>
    <property type="project" value="TreeGrafter"/>
</dbReference>
<feature type="region of interest" description="Disordered" evidence="8">
    <location>
        <begin position="98"/>
        <end position="122"/>
    </location>
</feature>
<name>S4RDI8_PETMA</name>
<dbReference type="HOGENOM" id="CLU_158739_1_0_1"/>
<evidence type="ECO:0000313" key="10">
    <source>
        <dbReference type="Ensembl" id="ENSPMAP00000003270.1"/>
    </source>
</evidence>
<keyword evidence="5" id="KW-0175">Coiled coil</keyword>
<dbReference type="OMA" id="VVQENQY"/>
<evidence type="ECO:0000256" key="7">
    <source>
        <dbReference type="PROSITE-ProRule" id="PRU00192"/>
    </source>
</evidence>
<dbReference type="Gene3D" id="2.30.30.40">
    <property type="entry name" value="SH3 Domains"/>
    <property type="match status" value="1"/>
</dbReference>
<dbReference type="Ensembl" id="ENSPMAT00000003285.1">
    <property type="protein sequence ID" value="ENSPMAP00000003270.1"/>
    <property type="gene ID" value="ENSPMAG00000003001.1"/>
</dbReference>
<proteinExistence type="predicted"/>
<dbReference type="InterPro" id="IPR051500">
    <property type="entry name" value="cTAGE_MIA/OTOR"/>
</dbReference>
<keyword evidence="2 7" id="KW-0728">SH3 domain</keyword>
<feature type="compositionally biased region" description="Acidic residues" evidence="8">
    <location>
        <begin position="99"/>
        <end position="122"/>
    </location>
</feature>
<keyword evidence="6" id="KW-0325">Glycoprotein</keyword>
<dbReference type="SUPFAM" id="SSF50044">
    <property type="entry name" value="SH3-domain"/>
    <property type="match status" value="1"/>
</dbReference>
<reference evidence="10" key="2">
    <citation type="submission" date="2025-09" db="UniProtKB">
        <authorList>
            <consortium name="Ensembl"/>
        </authorList>
    </citation>
    <scope>IDENTIFICATION</scope>
</reference>
<evidence type="ECO:0000256" key="3">
    <source>
        <dbReference type="ARBA" id="ARBA00022729"/>
    </source>
</evidence>
<comment type="subcellular location">
    <subcellularLocation>
        <location evidence="1">Endoplasmic reticulum membrane</location>
        <topology evidence="1">Single-pass membrane protein</topology>
    </subcellularLocation>
</comment>
<dbReference type="GO" id="GO:0006888">
    <property type="term" value="P:endoplasmic reticulum to Golgi vesicle-mediated transport"/>
    <property type="evidence" value="ECO:0007669"/>
    <property type="project" value="TreeGrafter"/>
</dbReference>
<reference evidence="10" key="1">
    <citation type="submission" date="2025-08" db="UniProtKB">
        <authorList>
            <consortium name="Ensembl"/>
        </authorList>
    </citation>
    <scope>IDENTIFICATION</scope>
</reference>
<accession>S4RDI8</accession>
<evidence type="ECO:0000256" key="8">
    <source>
        <dbReference type="SAM" id="MobiDB-lite"/>
    </source>
</evidence>
<dbReference type="PANTHER" id="PTHR23158">
    <property type="entry name" value="MELANOMA INHIBITORY ACTIVITY-RELATED"/>
    <property type="match status" value="1"/>
</dbReference>
<feature type="domain" description="SH3" evidence="9">
    <location>
        <begin position="14"/>
        <end position="76"/>
    </location>
</feature>
<dbReference type="AlphaFoldDB" id="S4RDI8"/>
<evidence type="ECO:0000256" key="4">
    <source>
        <dbReference type="ARBA" id="ARBA00022824"/>
    </source>
</evidence>
<organism evidence="10">
    <name type="scientific">Petromyzon marinus</name>
    <name type="common">Sea lamprey</name>
    <dbReference type="NCBI Taxonomy" id="7757"/>
    <lineage>
        <taxon>Eukaryota</taxon>
        <taxon>Metazoa</taxon>
        <taxon>Chordata</taxon>
        <taxon>Craniata</taxon>
        <taxon>Vertebrata</taxon>
        <taxon>Cyclostomata</taxon>
        <taxon>Hyperoartia</taxon>
        <taxon>Petromyzontiformes</taxon>
        <taxon>Petromyzontidae</taxon>
        <taxon>Petromyzon</taxon>
    </lineage>
</organism>
<dbReference type="GO" id="GO:0035459">
    <property type="term" value="P:vesicle cargo loading"/>
    <property type="evidence" value="ECO:0007669"/>
    <property type="project" value="TreeGrafter"/>
</dbReference>
<evidence type="ECO:0000256" key="6">
    <source>
        <dbReference type="ARBA" id="ARBA00023180"/>
    </source>
</evidence>
<dbReference type="GO" id="GO:0005789">
    <property type="term" value="C:endoplasmic reticulum membrane"/>
    <property type="evidence" value="ECO:0007669"/>
    <property type="project" value="UniProtKB-SubCell"/>
</dbReference>
<dbReference type="STRING" id="7757.ENSPMAP00000003270"/>
<dbReference type="PANTHER" id="PTHR23158:SF33">
    <property type="entry name" value="TRANSPORT AND GOLGI ORGANIZATION PROTEIN 1"/>
    <property type="match status" value="1"/>
</dbReference>
<protein>
    <recommendedName>
        <fullName evidence="9">SH3 domain-containing protein</fullName>
    </recommendedName>
</protein>
<dbReference type="InterPro" id="IPR001452">
    <property type="entry name" value="SH3_domain"/>
</dbReference>
<evidence type="ECO:0000256" key="1">
    <source>
        <dbReference type="ARBA" id="ARBA00004389"/>
    </source>
</evidence>
<evidence type="ECO:0000259" key="9">
    <source>
        <dbReference type="PROSITE" id="PS50002"/>
    </source>
</evidence>
<dbReference type="GO" id="GO:0070971">
    <property type="term" value="C:endoplasmic reticulum exit site"/>
    <property type="evidence" value="ECO:0007669"/>
    <property type="project" value="TreeGrafter"/>
</dbReference>
<evidence type="ECO:0000256" key="2">
    <source>
        <dbReference type="ARBA" id="ARBA00022443"/>
    </source>
</evidence>
<dbReference type="SMART" id="SM00326">
    <property type="entry name" value="SH3"/>
    <property type="match status" value="1"/>
</dbReference>
<dbReference type="InterPro" id="IPR036028">
    <property type="entry name" value="SH3-like_dom_sf"/>
</dbReference>
<keyword evidence="3" id="KW-0732">Signal</keyword>
<sequence length="122" mass="13765">FSDFKLCADEGCNAIMSHVKALRDYEAPDCRYLSFKAKDRIQVFMKLTGESDSLWAGSCQGKIGFFPKDVVKEAQPFLNAKEIKLLSTERDFRCLDGEYVGEENDSSEDIEDNSDTSSEENV</sequence>
<evidence type="ECO:0000256" key="5">
    <source>
        <dbReference type="ARBA" id="ARBA00023054"/>
    </source>
</evidence>